<keyword evidence="7 9" id="KW-0472">Membrane</keyword>
<dbReference type="PANTHER" id="PTHR35011:SF2">
    <property type="entry name" value="2,3-DIKETO-L-GULONATE TRAP TRANSPORTER SMALL PERMEASE PROTEIN YIAM"/>
    <property type="match status" value="1"/>
</dbReference>
<evidence type="ECO:0000313" key="12">
    <source>
        <dbReference type="Proteomes" id="UP001595722"/>
    </source>
</evidence>
<comment type="caution">
    <text evidence="11">The sequence shown here is derived from an EMBL/GenBank/DDBJ whole genome shotgun (WGS) entry which is preliminary data.</text>
</comment>
<feature type="transmembrane region" description="Helical" evidence="9">
    <location>
        <begin position="85"/>
        <end position="106"/>
    </location>
</feature>
<dbReference type="Pfam" id="PF04290">
    <property type="entry name" value="DctQ"/>
    <property type="match status" value="1"/>
</dbReference>
<evidence type="ECO:0000256" key="6">
    <source>
        <dbReference type="ARBA" id="ARBA00022989"/>
    </source>
</evidence>
<comment type="function">
    <text evidence="9">Part of the tripartite ATP-independent periplasmic (TRAP) transport system.</text>
</comment>
<evidence type="ECO:0000256" key="2">
    <source>
        <dbReference type="ARBA" id="ARBA00022448"/>
    </source>
</evidence>
<evidence type="ECO:0000256" key="7">
    <source>
        <dbReference type="ARBA" id="ARBA00023136"/>
    </source>
</evidence>
<dbReference type="InterPro" id="IPR055348">
    <property type="entry name" value="DctQ"/>
</dbReference>
<evidence type="ECO:0000256" key="5">
    <source>
        <dbReference type="ARBA" id="ARBA00022692"/>
    </source>
</evidence>
<keyword evidence="3" id="KW-1003">Cell membrane</keyword>
<evidence type="ECO:0000256" key="3">
    <source>
        <dbReference type="ARBA" id="ARBA00022475"/>
    </source>
</evidence>
<evidence type="ECO:0000259" key="10">
    <source>
        <dbReference type="Pfam" id="PF04290"/>
    </source>
</evidence>
<keyword evidence="12" id="KW-1185">Reference proteome</keyword>
<comment type="similarity">
    <text evidence="8 9">Belongs to the TRAP transporter small permease family.</text>
</comment>
<dbReference type="EMBL" id="JBHRYB010000024">
    <property type="protein sequence ID" value="MFC3681763.1"/>
    <property type="molecule type" value="Genomic_DNA"/>
</dbReference>
<dbReference type="Proteomes" id="UP001595722">
    <property type="component" value="Unassembled WGS sequence"/>
</dbReference>
<dbReference type="PANTHER" id="PTHR35011">
    <property type="entry name" value="2,3-DIKETO-L-GULONATE TRAP TRANSPORTER SMALL PERMEASE PROTEIN YIAM"/>
    <property type="match status" value="1"/>
</dbReference>
<feature type="transmembrane region" description="Helical" evidence="9">
    <location>
        <begin position="43"/>
        <end position="64"/>
    </location>
</feature>
<reference evidence="12" key="1">
    <citation type="journal article" date="2019" name="Int. J. Syst. Evol. Microbiol.">
        <title>The Global Catalogue of Microorganisms (GCM) 10K type strain sequencing project: providing services to taxonomists for standard genome sequencing and annotation.</title>
        <authorList>
            <consortium name="The Broad Institute Genomics Platform"/>
            <consortium name="The Broad Institute Genome Sequencing Center for Infectious Disease"/>
            <person name="Wu L."/>
            <person name="Ma J."/>
        </authorList>
    </citation>
    <scope>NUCLEOTIDE SEQUENCE [LARGE SCALE GENOMIC DNA]</scope>
    <source>
        <strain evidence="12">KCTC 42424</strain>
    </source>
</reference>
<comment type="subunit">
    <text evidence="9">The complex comprises the extracytoplasmic solute receptor protein and the two transmembrane proteins.</text>
</comment>
<evidence type="ECO:0000256" key="8">
    <source>
        <dbReference type="ARBA" id="ARBA00038436"/>
    </source>
</evidence>
<keyword evidence="4 9" id="KW-0997">Cell inner membrane</keyword>
<comment type="subcellular location">
    <subcellularLocation>
        <location evidence="1 9">Cell inner membrane</location>
        <topology evidence="1 9">Multi-pass membrane protein</topology>
    </subcellularLocation>
</comment>
<proteinExistence type="inferred from homology"/>
<feature type="transmembrane region" description="Helical" evidence="9">
    <location>
        <begin position="126"/>
        <end position="146"/>
    </location>
</feature>
<keyword evidence="2 9" id="KW-0813">Transport</keyword>
<evidence type="ECO:0000256" key="9">
    <source>
        <dbReference type="RuleBase" id="RU369079"/>
    </source>
</evidence>
<organism evidence="11 12">
    <name type="scientific">Bacterioplanoides pacificum</name>
    <dbReference type="NCBI Taxonomy" id="1171596"/>
    <lineage>
        <taxon>Bacteria</taxon>
        <taxon>Pseudomonadati</taxon>
        <taxon>Pseudomonadota</taxon>
        <taxon>Gammaproteobacteria</taxon>
        <taxon>Oceanospirillales</taxon>
        <taxon>Oceanospirillaceae</taxon>
        <taxon>Bacterioplanoides</taxon>
    </lineage>
</organism>
<name>A0ABV7W0G5_9GAMM</name>
<protein>
    <recommendedName>
        <fullName evidence="9">TRAP transporter small permease protein</fullName>
    </recommendedName>
</protein>
<evidence type="ECO:0000313" key="11">
    <source>
        <dbReference type="EMBL" id="MFC3681763.1"/>
    </source>
</evidence>
<evidence type="ECO:0000256" key="4">
    <source>
        <dbReference type="ARBA" id="ARBA00022519"/>
    </source>
</evidence>
<dbReference type="RefSeq" id="WP_376868371.1">
    <property type="nucleotide sequence ID" value="NZ_JBHRYB010000024.1"/>
</dbReference>
<feature type="domain" description="Tripartite ATP-independent periplasmic transporters DctQ component" evidence="10">
    <location>
        <begin position="23"/>
        <end position="148"/>
    </location>
</feature>
<keyword evidence="6 9" id="KW-1133">Transmembrane helix</keyword>
<feature type="transmembrane region" description="Helical" evidence="9">
    <location>
        <begin position="14"/>
        <end position="37"/>
    </location>
</feature>
<sequence length="163" mass="17680">MKRLIDWLHRAEDVLLILLLLAMIVLAGVDIIARTVFGGGIVWISPLLRVMVLWLGLLGALMATRTREHIAIDLINRLGGDTLKRLSGVVTSVFAAIVCGLIAWHAQEFVKGSFEYGDIAFSQVPAWPLQLVIPLAFGLMALRFAIQSLGIALHGSTDPEASA</sequence>
<accession>A0ABV7W0G5</accession>
<keyword evidence="5 9" id="KW-0812">Transmembrane</keyword>
<evidence type="ECO:0000256" key="1">
    <source>
        <dbReference type="ARBA" id="ARBA00004429"/>
    </source>
</evidence>
<gene>
    <name evidence="11" type="ORF">ACFOMG_16805</name>
</gene>
<dbReference type="InterPro" id="IPR007387">
    <property type="entry name" value="TRAP_DctQ"/>
</dbReference>